<dbReference type="Proteomes" id="UP000767854">
    <property type="component" value="Unassembled WGS sequence"/>
</dbReference>
<dbReference type="RefSeq" id="WP_204664647.1">
    <property type="nucleotide sequence ID" value="NZ_JAFBDT010000016.1"/>
</dbReference>
<sequence>MALDVNGILNALRSGTPPKKHIVSILSGRTDEIKNFKAVLDTTSTGTGMVKFMVGDYGAGKSFLLETFKHIALNDDFVVSEMQLNSGFRFNKIEEFYYAIMHNLALKALPQVTASFDDLFNLWIENLKHVPDNTLKSKEILWVCDALARFNTNYSRAFLSYIRAKIKGDFETIRASSAWLSGEKHIPYAMKQKIDLIGSMDRQNAIDFLKAFVKLITLMDYKGLVILIDEADLILTERSDIRSTALSNLKYLVDLTTTGDLPNTLIVFSGANDLIDNPNFGVLSQPALFQRIQHHIWTISPLSREHLLELTEKTLEIFQKKYVLPSGITPEHVYTKINPSPQVQTREYVTALMTILDQETN</sequence>
<dbReference type="Gene3D" id="3.40.50.300">
    <property type="entry name" value="P-loop containing nucleotide triphosphate hydrolases"/>
    <property type="match status" value="1"/>
</dbReference>
<name>A0ABS2MSJ0_9FIRM</name>
<keyword evidence="2" id="KW-1185">Reference proteome</keyword>
<accession>A0ABS2MSJ0</accession>
<evidence type="ECO:0008006" key="3">
    <source>
        <dbReference type="Google" id="ProtNLM"/>
    </source>
</evidence>
<protein>
    <recommendedName>
        <fullName evidence="3">ATP-binding protein</fullName>
    </recommendedName>
</protein>
<dbReference type="InterPro" id="IPR027417">
    <property type="entry name" value="P-loop_NTPase"/>
</dbReference>
<dbReference type="SUPFAM" id="SSF52540">
    <property type="entry name" value="P-loop containing nucleoside triphosphate hydrolases"/>
    <property type="match status" value="1"/>
</dbReference>
<dbReference type="Pfam" id="PF10923">
    <property type="entry name" value="BrxC_BrxD"/>
    <property type="match status" value="1"/>
</dbReference>
<gene>
    <name evidence="1" type="ORF">JOC49_001876</name>
</gene>
<organism evidence="1 2">
    <name type="scientific">Fusibacter tunisiensis</name>
    <dbReference type="NCBI Taxonomy" id="1008308"/>
    <lineage>
        <taxon>Bacteria</taxon>
        <taxon>Bacillati</taxon>
        <taxon>Bacillota</taxon>
        <taxon>Clostridia</taxon>
        <taxon>Eubacteriales</taxon>
        <taxon>Eubacteriales Family XII. Incertae Sedis</taxon>
        <taxon>Fusibacter</taxon>
    </lineage>
</organism>
<dbReference type="EMBL" id="JAFBDT010000016">
    <property type="protein sequence ID" value="MBM7562332.1"/>
    <property type="molecule type" value="Genomic_DNA"/>
</dbReference>
<evidence type="ECO:0000313" key="2">
    <source>
        <dbReference type="Proteomes" id="UP000767854"/>
    </source>
</evidence>
<comment type="caution">
    <text evidence="1">The sequence shown here is derived from an EMBL/GenBank/DDBJ whole genome shotgun (WGS) entry which is preliminary data.</text>
</comment>
<dbReference type="InterPro" id="IPR021228">
    <property type="entry name" value="BrxD"/>
</dbReference>
<evidence type="ECO:0000313" key="1">
    <source>
        <dbReference type="EMBL" id="MBM7562332.1"/>
    </source>
</evidence>
<proteinExistence type="predicted"/>
<reference evidence="1 2" key="1">
    <citation type="submission" date="2021-01" db="EMBL/GenBank/DDBJ databases">
        <title>Genomic Encyclopedia of Type Strains, Phase IV (KMG-IV): sequencing the most valuable type-strain genomes for metagenomic binning, comparative biology and taxonomic classification.</title>
        <authorList>
            <person name="Goeker M."/>
        </authorList>
    </citation>
    <scope>NUCLEOTIDE SEQUENCE [LARGE SCALE GENOMIC DNA]</scope>
    <source>
        <strain evidence="1 2">DSM 24436</strain>
    </source>
</reference>